<sequence>MLKNISNLGTSLNKKEQQAINGGKASGCNLNYLWCPPGCECHVDQVRCELVQVCGGDSSF</sequence>
<evidence type="ECO:0000313" key="2">
    <source>
        <dbReference type="Proteomes" id="UP000467305"/>
    </source>
</evidence>
<name>A0A7J5AQB0_9FLAO</name>
<organism evidence="1 2">
    <name type="scientific">Tenacibaculum aiptasiae</name>
    <dbReference type="NCBI Taxonomy" id="426481"/>
    <lineage>
        <taxon>Bacteria</taxon>
        <taxon>Pseudomonadati</taxon>
        <taxon>Bacteroidota</taxon>
        <taxon>Flavobacteriia</taxon>
        <taxon>Flavobacteriales</taxon>
        <taxon>Flavobacteriaceae</taxon>
        <taxon>Tenacibaculum</taxon>
    </lineage>
</organism>
<dbReference type="EMBL" id="WAAU01000008">
    <property type="protein sequence ID" value="KAB1159770.1"/>
    <property type="molecule type" value="Genomic_DNA"/>
</dbReference>
<comment type="caution">
    <text evidence="1">The sequence shown here is derived from an EMBL/GenBank/DDBJ whole genome shotgun (WGS) entry which is preliminary data.</text>
</comment>
<evidence type="ECO:0008006" key="3">
    <source>
        <dbReference type="Google" id="ProtNLM"/>
    </source>
</evidence>
<dbReference type="RefSeq" id="WP_150899015.1">
    <property type="nucleotide sequence ID" value="NZ_WAAU01000008.1"/>
</dbReference>
<evidence type="ECO:0000313" key="1">
    <source>
        <dbReference type="EMBL" id="KAB1159770.1"/>
    </source>
</evidence>
<dbReference type="Proteomes" id="UP000467305">
    <property type="component" value="Unassembled WGS sequence"/>
</dbReference>
<keyword evidence="2" id="KW-1185">Reference proteome</keyword>
<proteinExistence type="predicted"/>
<protein>
    <recommendedName>
        <fullName evidence="3">Bacteriocin</fullName>
    </recommendedName>
</protein>
<reference evidence="1 2" key="1">
    <citation type="submission" date="2019-09" db="EMBL/GenBank/DDBJ databases">
        <authorList>
            <person name="Cao W.R."/>
        </authorList>
    </citation>
    <scope>NUCLEOTIDE SEQUENCE [LARGE SCALE GENOMIC DNA]</scope>
    <source>
        <strain evidence="2">a4</strain>
    </source>
</reference>
<dbReference type="OrthoDB" id="1190839at2"/>
<accession>A0A7J5AQB0</accession>
<dbReference type="AlphaFoldDB" id="A0A7J5AQB0"/>
<gene>
    <name evidence="1" type="ORF">F7018_05525</name>
</gene>